<dbReference type="Pfam" id="PF00176">
    <property type="entry name" value="SNF2-rel_dom"/>
    <property type="match status" value="1"/>
</dbReference>
<evidence type="ECO:0000313" key="4">
    <source>
        <dbReference type="EMBL" id="MEK0081710.1"/>
    </source>
</evidence>
<sequence>MSHRFALTVTPAATELALLGPTGPVPTDLWAVAAPPALLPGVDLVQRLAAAGSAVAEGATARLEHAAVARLTAREAALLGLPPLAEAVAVIETRGVINRPDFTASLRWQRPSGQPIVGAERTGAWLRIGEAWRRLPDTLLAIAEAVDRLQATAADDLAERMRTLAALREALPPAQATGAASAQGALGTLTIAIADAFSLDLVGEGRAARLVPILHRADAEEDAPLLPPEKQRIFGDDQFNRFTGVRPLYALGDGWYVVLEPPLQRALGEVRRLQGAPLAKKRRLLEAPRAFLREALGDEVESAVLERVFRETASYGSRVLGLGLWQPRVLPWVQMAGTDWFGPETGGTAGGPAPKPGGLVVGDRRIELDPAAAEELRQQVEDAIGAGRPSVPYEVDGETVHVPANGDTLAAFRDLAAARGERQPSPRPERTVLLIAPNEEEVEVAGEFRLRPAPEPSIPRCLRTPLKAHQREGLRWLQEAYTAGRPGVLLADDMGLGKTLQGLAFLAWLREAMTAGKIERMPLLIVAPTGLLENWRAEHDRHLAASGLGRCVAAYGRHLAAIRARGEDDRPSLSTKALAEADWVLTTYETLRDYDRDFGAVRFGVLLFDEAQKIKTPGVRLTDAAKAMNADFCVAMTGTPVENRLADLWCIVDTVHPAHLGDLRSFSATYEREPDTERLKWLKSRLDRRRGRIPPLLLRRLKEDELPDLPACRIAVSELAMPPAQAAAYAAVVDGARAAARRGAVLEALQKLRAVCLHPDPEAAVDDAAFVAASARLVLAMRALDAIAARGERALVFLDDLDLQARLAGLIQRRYDLPAPPMIINGGVGGGTRQARVDRFQAGPDGFDVMILSPRAGGVGLTLTRANHVVHLSRWWNPAVEDQCNGRVLRIGQTRPVTIHLPLAVRPDGRPSFDQNLHALLERKRWLMREALLPPAADERDREELLARTVDAA</sequence>
<gene>
    <name evidence="4" type="ORF">U1T56_00985</name>
</gene>
<keyword evidence="1 4" id="KW-0378">Hydrolase</keyword>
<name>A0ABU8XKH3_9PROT</name>
<dbReference type="PROSITE" id="PS51194">
    <property type="entry name" value="HELICASE_CTER"/>
    <property type="match status" value="1"/>
</dbReference>
<dbReference type="SMART" id="SM00490">
    <property type="entry name" value="HELICc"/>
    <property type="match status" value="1"/>
</dbReference>
<protein>
    <submittedName>
        <fullName evidence="4">DEAD/DEAH box helicase</fullName>
        <ecNumber evidence="4">3.6.4.-</ecNumber>
    </submittedName>
</protein>
<dbReference type="InterPro" id="IPR000330">
    <property type="entry name" value="SNF2_N"/>
</dbReference>
<dbReference type="InterPro" id="IPR014001">
    <property type="entry name" value="Helicase_ATP-bd"/>
</dbReference>
<dbReference type="Proteomes" id="UP001375743">
    <property type="component" value="Unassembled WGS sequence"/>
</dbReference>
<dbReference type="EMBL" id="JBBLZC010000001">
    <property type="protein sequence ID" value="MEK0081710.1"/>
    <property type="molecule type" value="Genomic_DNA"/>
</dbReference>
<evidence type="ECO:0000313" key="5">
    <source>
        <dbReference type="Proteomes" id="UP001375743"/>
    </source>
</evidence>
<dbReference type="Pfam" id="PF00271">
    <property type="entry name" value="Helicase_C"/>
    <property type="match status" value="1"/>
</dbReference>
<dbReference type="SUPFAM" id="SSF52540">
    <property type="entry name" value="P-loop containing nucleoside triphosphate hydrolases"/>
    <property type="match status" value="2"/>
</dbReference>
<dbReference type="InterPro" id="IPR050496">
    <property type="entry name" value="SNF2_RAD54_helicase_repair"/>
</dbReference>
<dbReference type="InterPro" id="IPR027417">
    <property type="entry name" value="P-loop_NTPase"/>
</dbReference>
<keyword evidence="4" id="KW-0547">Nucleotide-binding</keyword>
<feature type="domain" description="Helicase C-terminal" evidence="3">
    <location>
        <begin position="779"/>
        <end position="940"/>
    </location>
</feature>
<reference evidence="4 5" key="1">
    <citation type="submission" date="2024-01" db="EMBL/GenBank/DDBJ databases">
        <title>Multi-omics insights into the function and evolution of sodium benzoate biodegradation pathways in Benzoatithermus flavus gen. nov., sp. nov. from hot spring.</title>
        <authorList>
            <person name="Hu C.-J."/>
            <person name="Li W.-J."/>
        </authorList>
    </citation>
    <scope>NUCLEOTIDE SEQUENCE [LARGE SCALE GENOMIC DNA]</scope>
    <source>
        <strain evidence="4 5">SYSU G07066</strain>
    </source>
</reference>
<dbReference type="GO" id="GO:0004386">
    <property type="term" value="F:helicase activity"/>
    <property type="evidence" value="ECO:0007669"/>
    <property type="project" value="UniProtKB-KW"/>
</dbReference>
<dbReference type="RefSeq" id="WP_418157559.1">
    <property type="nucleotide sequence ID" value="NZ_JBBLZC010000001.1"/>
</dbReference>
<dbReference type="PANTHER" id="PTHR45629:SF7">
    <property type="entry name" value="DNA EXCISION REPAIR PROTEIN ERCC-6-RELATED"/>
    <property type="match status" value="1"/>
</dbReference>
<dbReference type="InterPro" id="IPR038718">
    <property type="entry name" value="SNF2-like_sf"/>
</dbReference>
<dbReference type="GO" id="GO:0016787">
    <property type="term" value="F:hydrolase activity"/>
    <property type="evidence" value="ECO:0007669"/>
    <property type="project" value="UniProtKB-KW"/>
</dbReference>
<dbReference type="EC" id="3.6.4.-" evidence="4"/>
<feature type="domain" description="Helicase ATP-binding" evidence="2">
    <location>
        <begin position="479"/>
        <end position="658"/>
    </location>
</feature>
<evidence type="ECO:0000256" key="1">
    <source>
        <dbReference type="ARBA" id="ARBA00022801"/>
    </source>
</evidence>
<dbReference type="SMART" id="SM00487">
    <property type="entry name" value="DEXDc"/>
    <property type="match status" value="1"/>
</dbReference>
<keyword evidence="5" id="KW-1185">Reference proteome</keyword>
<dbReference type="InterPro" id="IPR049730">
    <property type="entry name" value="SNF2/RAD54-like_C"/>
</dbReference>
<organism evidence="4 5">
    <name type="scientific">Benzoatithermus flavus</name>
    <dbReference type="NCBI Taxonomy" id="3108223"/>
    <lineage>
        <taxon>Bacteria</taxon>
        <taxon>Pseudomonadati</taxon>
        <taxon>Pseudomonadota</taxon>
        <taxon>Alphaproteobacteria</taxon>
        <taxon>Geminicoccales</taxon>
        <taxon>Geminicoccaceae</taxon>
        <taxon>Benzoatithermus</taxon>
    </lineage>
</organism>
<keyword evidence="4" id="KW-0347">Helicase</keyword>
<dbReference type="InterPro" id="IPR001650">
    <property type="entry name" value="Helicase_C-like"/>
</dbReference>
<dbReference type="PANTHER" id="PTHR45629">
    <property type="entry name" value="SNF2/RAD54 FAMILY MEMBER"/>
    <property type="match status" value="1"/>
</dbReference>
<keyword evidence="4" id="KW-0067">ATP-binding</keyword>
<evidence type="ECO:0000259" key="3">
    <source>
        <dbReference type="PROSITE" id="PS51194"/>
    </source>
</evidence>
<comment type="caution">
    <text evidence="4">The sequence shown here is derived from an EMBL/GenBank/DDBJ whole genome shotgun (WGS) entry which is preliminary data.</text>
</comment>
<proteinExistence type="predicted"/>
<dbReference type="CDD" id="cd18793">
    <property type="entry name" value="SF2_C_SNF"/>
    <property type="match status" value="1"/>
</dbReference>
<dbReference type="Gene3D" id="3.40.50.10810">
    <property type="entry name" value="Tandem AAA-ATPase domain"/>
    <property type="match status" value="1"/>
</dbReference>
<dbReference type="Gene3D" id="3.40.50.300">
    <property type="entry name" value="P-loop containing nucleotide triphosphate hydrolases"/>
    <property type="match status" value="1"/>
</dbReference>
<dbReference type="PROSITE" id="PS51192">
    <property type="entry name" value="HELICASE_ATP_BIND_1"/>
    <property type="match status" value="1"/>
</dbReference>
<accession>A0ABU8XKH3</accession>
<evidence type="ECO:0000259" key="2">
    <source>
        <dbReference type="PROSITE" id="PS51192"/>
    </source>
</evidence>